<proteinExistence type="inferred from homology"/>
<dbReference type="GO" id="GO:0034974">
    <property type="term" value="C:Swi5-Swi2 complex"/>
    <property type="evidence" value="ECO:0007669"/>
    <property type="project" value="TreeGrafter"/>
</dbReference>
<evidence type="ECO:0000256" key="2">
    <source>
        <dbReference type="ARBA" id="ARBA00022763"/>
    </source>
</evidence>
<keyword evidence="2" id="KW-0227">DNA damage</keyword>
<dbReference type="InterPro" id="IPR010760">
    <property type="entry name" value="DNA-repair_Swi5"/>
</dbReference>
<keyword evidence="6" id="KW-1185">Reference proteome</keyword>
<dbReference type="Pfam" id="PF07061">
    <property type="entry name" value="Swi5"/>
    <property type="match status" value="1"/>
</dbReference>
<evidence type="ECO:0000256" key="4">
    <source>
        <dbReference type="SAM" id="Coils"/>
    </source>
</evidence>
<dbReference type="EMBL" id="CM032184">
    <property type="protein sequence ID" value="KAG7094118.1"/>
    <property type="molecule type" value="Genomic_DNA"/>
</dbReference>
<dbReference type="Gene3D" id="1.20.5.170">
    <property type="match status" value="1"/>
</dbReference>
<dbReference type="GeneID" id="66076806"/>
<keyword evidence="3" id="KW-0234">DNA repair</keyword>
<feature type="coiled-coil region" evidence="4">
    <location>
        <begin position="7"/>
        <end position="34"/>
    </location>
</feature>
<name>A0A9P7S2S9_9AGAR</name>
<dbReference type="GO" id="GO:0010772">
    <property type="term" value="P:meiotic DNA recombinase assembly involved in reciprocal meiotic recombination"/>
    <property type="evidence" value="ECO:0007669"/>
    <property type="project" value="TreeGrafter"/>
</dbReference>
<dbReference type="OrthoDB" id="255837at2759"/>
<dbReference type="AlphaFoldDB" id="A0A9P7S2S9"/>
<gene>
    <name evidence="5" type="ORF">E1B28_007730</name>
</gene>
<evidence type="ECO:0000256" key="3">
    <source>
        <dbReference type="ARBA" id="ARBA00023204"/>
    </source>
</evidence>
<dbReference type="Proteomes" id="UP001049176">
    <property type="component" value="Chromosome 4"/>
</dbReference>
<accession>A0A9P7S2S9</accession>
<dbReference type="RefSeq" id="XP_043010588.1">
    <property type="nucleotide sequence ID" value="XM_043152502.1"/>
</dbReference>
<evidence type="ECO:0000313" key="6">
    <source>
        <dbReference type="Proteomes" id="UP001049176"/>
    </source>
</evidence>
<evidence type="ECO:0000313" key="5">
    <source>
        <dbReference type="EMBL" id="KAG7094118.1"/>
    </source>
</evidence>
<evidence type="ECO:0000256" key="1">
    <source>
        <dbReference type="ARBA" id="ARBA00008060"/>
    </source>
</evidence>
<dbReference type="PANTHER" id="PTHR28529:SF2">
    <property type="entry name" value="DNA REPAIR PROTEIN SWI5 HOMOLOG"/>
    <property type="match status" value="1"/>
</dbReference>
<dbReference type="GO" id="GO:0032798">
    <property type="term" value="C:Swi5-Sfr1 complex"/>
    <property type="evidence" value="ECO:0007669"/>
    <property type="project" value="TreeGrafter"/>
</dbReference>
<reference evidence="5" key="1">
    <citation type="journal article" date="2021" name="Genome Biol. Evol.">
        <title>The assembled and annotated genome of the fairy-ring fungus Marasmius oreades.</title>
        <authorList>
            <person name="Hiltunen M."/>
            <person name="Ament-Velasquez S.L."/>
            <person name="Johannesson H."/>
        </authorList>
    </citation>
    <scope>NUCLEOTIDE SEQUENCE</scope>
    <source>
        <strain evidence="5">03SP1</strain>
    </source>
</reference>
<keyword evidence="4" id="KW-0175">Coiled coil</keyword>
<dbReference type="GO" id="GO:0000709">
    <property type="term" value="P:meiotic joint molecule formation"/>
    <property type="evidence" value="ECO:0007669"/>
    <property type="project" value="TreeGrafter"/>
</dbReference>
<sequence>MHARVSATQQEARVNALQQEADRLQQELGIGEDAAKIVDNHIKLLHRYNEIKDATQMLIGRVSPNSTPCLRALGIAEKVFSWRTSRK</sequence>
<protein>
    <submittedName>
        <fullName evidence="5">Uncharacterized protein</fullName>
    </submittedName>
</protein>
<comment type="caution">
    <text evidence="5">The sequence shown here is derived from an EMBL/GenBank/DDBJ whole genome shotgun (WGS) entry which is preliminary data.</text>
</comment>
<comment type="similarity">
    <text evidence="1">Belongs to the SWI5/SAE3 family.</text>
</comment>
<dbReference type="PANTHER" id="PTHR28529">
    <property type="entry name" value="DNA REPAIR PROTEIN SWI5 HOMOLOG"/>
    <property type="match status" value="1"/>
</dbReference>
<organism evidence="5 6">
    <name type="scientific">Marasmius oreades</name>
    <name type="common">fairy-ring Marasmius</name>
    <dbReference type="NCBI Taxonomy" id="181124"/>
    <lineage>
        <taxon>Eukaryota</taxon>
        <taxon>Fungi</taxon>
        <taxon>Dikarya</taxon>
        <taxon>Basidiomycota</taxon>
        <taxon>Agaricomycotina</taxon>
        <taxon>Agaricomycetes</taxon>
        <taxon>Agaricomycetidae</taxon>
        <taxon>Agaricales</taxon>
        <taxon>Marasmiineae</taxon>
        <taxon>Marasmiaceae</taxon>
        <taxon>Marasmius</taxon>
    </lineage>
</organism>